<feature type="region of interest" description="Disordered" evidence="1">
    <location>
        <begin position="454"/>
        <end position="507"/>
    </location>
</feature>
<sequence length="617" mass="64173">MFNKINILALAALIVSIAPPTLAHTWIEEYQVIGPNGSYIGDRGYSRGYVARTDPTFNGDANILWLLPQATSVMPDGGVRLRVNASDSLCHPNQRTSNYTDPRYPKLKAAPGSFVAMKYLENGHVTLPWNQKGKPLDGGTVYVFGTNRPSSDEKIANVMKWNTEGTGGDKRGWLLSAQNFDDGRCHQINSCTLSVGRQAVYPNMIPDQNATAEQWCESDVRIPQNVKPGTLTTYWVWQWPTEPEQECIYPEGKDEYYTTCADFEIVGDSPGDVKIVEEVATNTLLQENFQTQAVETYMARTARVTPSVILENWNLKIASTFKVNPVWSSSCNASLFSAQQSASAAGFPAIPPPLCPSGKWATGTLSAIVAESALAAAKTAGTGPQITATPTPPETAPPIATGGPTGSAAPSQPSAYVPAPSNGTPPPPAMSVAPSGDASKVTMVTTYTQFVTVPAGGSTPPASAAPSDPAMSSAPAAPSAAVTPPGPPAPPSAPPMASSAPLAVPSSSATVSSAPLAAPSIPGSPYVPAEPSAPASPYAPATTPVAASPQAASGANDFPTVLTIPASSVAASTAKTSSTTCETSSVVSPESAYVDDNGMAAEHVARHARRAHARHFS</sequence>
<evidence type="ECO:0000259" key="3">
    <source>
        <dbReference type="Pfam" id="PF24320"/>
    </source>
</evidence>
<gene>
    <name evidence="4" type="ORF">LTR09_011487</name>
</gene>
<proteinExistence type="predicted"/>
<dbReference type="Pfam" id="PF24320">
    <property type="entry name" value="DUF7492"/>
    <property type="match status" value="1"/>
</dbReference>
<organism evidence="4 5">
    <name type="scientific">Extremus antarcticus</name>
    <dbReference type="NCBI Taxonomy" id="702011"/>
    <lineage>
        <taxon>Eukaryota</taxon>
        <taxon>Fungi</taxon>
        <taxon>Dikarya</taxon>
        <taxon>Ascomycota</taxon>
        <taxon>Pezizomycotina</taxon>
        <taxon>Dothideomycetes</taxon>
        <taxon>Dothideomycetidae</taxon>
        <taxon>Mycosphaerellales</taxon>
        <taxon>Extremaceae</taxon>
        <taxon>Extremus</taxon>
    </lineage>
</organism>
<feature type="domain" description="DUF7492" evidence="3">
    <location>
        <begin position="22"/>
        <end position="291"/>
    </location>
</feature>
<feature type="signal peptide" evidence="2">
    <location>
        <begin position="1"/>
        <end position="23"/>
    </location>
</feature>
<dbReference type="InterPro" id="IPR055915">
    <property type="entry name" value="DUF7492"/>
</dbReference>
<feature type="region of interest" description="Disordered" evidence="1">
    <location>
        <begin position="527"/>
        <end position="553"/>
    </location>
</feature>
<dbReference type="EMBL" id="JAWDJX010000069">
    <property type="protein sequence ID" value="KAK3047062.1"/>
    <property type="molecule type" value="Genomic_DNA"/>
</dbReference>
<protein>
    <recommendedName>
        <fullName evidence="3">DUF7492 domain-containing protein</fullName>
    </recommendedName>
</protein>
<dbReference type="AlphaFoldDB" id="A0AAJ0D6A0"/>
<feature type="region of interest" description="Disordered" evidence="1">
    <location>
        <begin position="380"/>
        <end position="436"/>
    </location>
</feature>
<feature type="chain" id="PRO_5042538302" description="DUF7492 domain-containing protein" evidence="2">
    <location>
        <begin position="24"/>
        <end position="617"/>
    </location>
</feature>
<feature type="compositionally biased region" description="Low complexity" evidence="1">
    <location>
        <begin position="495"/>
        <end position="507"/>
    </location>
</feature>
<dbReference type="Proteomes" id="UP001271007">
    <property type="component" value="Unassembled WGS sequence"/>
</dbReference>
<evidence type="ECO:0000313" key="5">
    <source>
        <dbReference type="Proteomes" id="UP001271007"/>
    </source>
</evidence>
<accession>A0AAJ0D6A0</accession>
<evidence type="ECO:0000256" key="2">
    <source>
        <dbReference type="SAM" id="SignalP"/>
    </source>
</evidence>
<feature type="compositionally biased region" description="Low complexity" evidence="1">
    <location>
        <begin position="397"/>
        <end position="410"/>
    </location>
</feature>
<feature type="compositionally biased region" description="Pro residues" evidence="1">
    <location>
        <begin position="484"/>
        <end position="494"/>
    </location>
</feature>
<comment type="caution">
    <text evidence="4">The sequence shown here is derived from an EMBL/GenBank/DDBJ whole genome shotgun (WGS) entry which is preliminary data.</text>
</comment>
<evidence type="ECO:0000313" key="4">
    <source>
        <dbReference type="EMBL" id="KAK3047062.1"/>
    </source>
</evidence>
<keyword evidence="5" id="KW-1185">Reference proteome</keyword>
<feature type="compositionally biased region" description="Low complexity" evidence="1">
    <location>
        <begin position="454"/>
        <end position="483"/>
    </location>
</feature>
<name>A0AAJ0D6A0_9PEZI</name>
<keyword evidence="2" id="KW-0732">Signal</keyword>
<reference evidence="4" key="1">
    <citation type="submission" date="2023-04" db="EMBL/GenBank/DDBJ databases">
        <title>Black Yeasts Isolated from many extreme environments.</title>
        <authorList>
            <person name="Coleine C."/>
            <person name="Stajich J.E."/>
            <person name="Selbmann L."/>
        </authorList>
    </citation>
    <scope>NUCLEOTIDE SEQUENCE</scope>
    <source>
        <strain evidence="4">CCFEE 5312</strain>
    </source>
</reference>
<evidence type="ECO:0000256" key="1">
    <source>
        <dbReference type="SAM" id="MobiDB-lite"/>
    </source>
</evidence>